<dbReference type="PROSITE" id="PS51194">
    <property type="entry name" value="HELICASE_CTER"/>
    <property type="match status" value="1"/>
</dbReference>
<evidence type="ECO:0000259" key="6">
    <source>
        <dbReference type="PROSITE" id="PS51194"/>
    </source>
</evidence>
<dbReference type="PANTHER" id="PTHR47959">
    <property type="entry name" value="ATP-DEPENDENT RNA HELICASE RHLE-RELATED"/>
    <property type="match status" value="1"/>
</dbReference>
<evidence type="ECO:0000259" key="5">
    <source>
        <dbReference type="PROSITE" id="PS51192"/>
    </source>
</evidence>
<dbReference type="SMART" id="SM00490">
    <property type="entry name" value="HELICc"/>
    <property type="match status" value="1"/>
</dbReference>
<dbReference type="GO" id="GO:0003724">
    <property type="term" value="F:RNA helicase activity"/>
    <property type="evidence" value="ECO:0007669"/>
    <property type="project" value="TreeGrafter"/>
</dbReference>
<dbReference type="EMBL" id="CAJFCW020000001">
    <property type="protein sequence ID" value="CAG9084242.1"/>
    <property type="molecule type" value="Genomic_DNA"/>
</dbReference>
<dbReference type="Gene3D" id="3.40.50.300">
    <property type="entry name" value="P-loop containing nucleotide triphosphate hydrolases"/>
    <property type="match status" value="2"/>
</dbReference>
<proteinExistence type="predicted"/>
<dbReference type="SMART" id="SM00487">
    <property type="entry name" value="DEXDc"/>
    <property type="match status" value="1"/>
</dbReference>
<feature type="domain" description="Helicase C-terminal" evidence="6">
    <location>
        <begin position="344"/>
        <end position="501"/>
    </location>
</feature>
<accession>A0A811JUE3</accession>
<name>A0A811JUE3_9BILA</name>
<protein>
    <recommendedName>
        <fullName evidence="9">RNA helicase</fullName>
    </recommendedName>
</protein>
<dbReference type="Pfam" id="PF00271">
    <property type="entry name" value="Helicase_C"/>
    <property type="match status" value="1"/>
</dbReference>
<dbReference type="GO" id="GO:0005524">
    <property type="term" value="F:ATP binding"/>
    <property type="evidence" value="ECO:0007669"/>
    <property type="project" value="UniProtKB-KW"/>
</dbReference>
<dbReference type="GO" id="GO:0005829">
    <property type="term" value="C:cytosol"/>
    <property type="evidence" value="ECO:0007669"/>
    <property type="project" value="TreeGrafter"/>
</dbReference>
<sequence length="508" mass="57555">METATCPFGAFGDKLGQLSEEVVEKTKELNVFGKFDEARKKKKAALCGEKVRMNARMSTRTYGLKDGDVIDKGPLFEVVETRKERKIRVETDATMEKIYPIQSFAEAGFYYNITTNAMSHGYRKPTAIQSYAIPYLLKSRRDILARADTGSGKTAAFLLPALDLVRKWKLDTGETRELALQVYRDALAFCRGTGLRICLAIGEVHMLDSLRMIQNGCDIVIGTQGRVVHYFFGIDNKGTMAHLNFRNLRWLVLDEVDRVLQDPNYNSMLKKFTKKFATLPNPVRTIMFSATLDLESIGNILKEDHYRIICGDSTSPVDTIVQAFVQVNTKKGQHKTDYLLRLMQLQASPVKSPSGSKTLQVPKTIIYLNKKRVAEYLCVRLLMSGFRALPLSGDLPMHRRISAVEKMKNDEIDVLIATDVASRGLNIPNVHHVINYDLPLYNFFEYVHRIGRCGRMGHVGRATSFYDPFVDREICSFLKQVLLQVHQPVPDFIEKAAKDVDLSYMGEL</sequence>
<dbReference type="CDD" id="cd00268">
    <property type="entry name" value="DEADc"/>
    <property type="match status" value="1"/>
</dbReference>
<evidence type="ECO:0000256" key="1">
    <source>
        <dbReference type="ARBA" id="ARBA00022741"/>
    </source>
</evidence>
<dbReference type="GO" id="GO:0016787">
    <property type="term" value="F:hydrolase activity"/>
    <property type="evidence" value="ECO:0007669"/>
    <property type="project" value="UniProtKB-KW"/>
</dbReference>
<dbReference type="InterPro" id="IPR011545">
    <property type="entry name" value="DEAD/DEAH_box_helicase_dom"/>
</dbReference>
<comment type="caution">
    <text evidence="7">The sequence shown here is derived from an EMBL/GenBank/DDBJ whole genome shotgun (WGS) entry which is preliminary data.</text>
</comment>
<evidence type="ECO:0000313" key="7">
    <source>
        <dbReference type="EMBL" id="CAD5207077.1"/>
    </source>
</evidence>
<evidence type="ECO:0000313" key="8">
    <source>
        <dbReference type="Proteomes" id="UP000614601"/>
    </source>
</evidence>
<evidence type="ECO:0000256" key="3">
    <source>
        <dbReference type="ARBA" id="ARBA00022806"/>
    </source>
</evidence>
<dbReference type="Proteomes" id="UP000614601">
    <property type="component" value="Unassembled WGS sequence"/>
</dbReference>
<feature type="domain" description="Helicase ATP-binding" evidence="5">
    <location>
        <begin position="134"/>
        <end position="310"/>
    </location>
</feature>
<keyword evidence="1" id="KW-0547">Nucleotide-binding</keyword>
<dbReference type="PANTHER" id="PTHR47959:SF1">
    <property type="entry name" value="ATP-DEPENDENT RNA HELICASE DBPA"/>
    <property type="match status" value="1"/>
</dbReference>
<dbReference type="InterPro" id="IPR001650">
    <property type="entry name" value="Helicase_C-like"/>
</dbReference>
<dbReference type="InterPro" id="IPR027417">
    <property type="entry name" value="P-loop_NTPase"/>
</dbReference>
<reference evidence="7" key="1">
    <citation type="submission" date="2020-09" db="EMBL/GenBank/DDBJ databases">
        <authorList>
            <person name="Kikuchi T."/>
        </authorList>
    </citation>
    <scope>NUCLEOTIDE SEQUENCE</scope>
    <source>
        <strain evidence="7">SH1</strain>
    </source>
</reference>
<dbReference type="Proteomes" id="UP000783686">
    <property type="component" value="Unassembled WGS sequence"/>
</dbReference>
<organism evidence="7 8">
    <name type="scientific">Bursaphelenchus okinawaensis</name>
    <dbReference type="NCBI Taxonomy" id="465554"/>
    <lineage>
        <taxon>Eukaryota</taxon>
        <taxon>Metazoa</taxon>
        <taxon>Ecdysozoa</taxon>
        <taxon>Nematoda</taxon>
        <taxon>Chromadorea</taxon>
        <taxon>Rhabditida</taxon>
        <taxon>Tylenchina</taxon>
        <taxon>Tylenchomorpha</taxon>
        <taxon>Aphelenchoidea</taxon>
        <taxon>Aphelenchoididae</taxon>
        <taxon>Bursaphelenchus</taxon>
    </lineage>
</organism>
<dbReference type="AlphaFoldDB" id="A0A811JUE3"/>
<dbReference type="CDD" id="cd18787">
    <property type="entry name" value="SF2_C_DEAD"/>
    <property type="match status" value="1"/>
</dbReference>
<dbReference type="InterPro" id="IPR050079">
    <property type="entry name" value="DEAD_box_RNA_helicase"/>
</dbReference>
<dbReference type="InterPro" id="IPR014001">
    <property type="entry name" value="Helicase_ATP-bd"/>
</dbReference>
<dbReference type="EMBL" id="CAJFDH010000001">
    <property type="protein sequence ID" value="CAD5207077.1"/>
    <property type="molecule type" value="Genomic_DNA"/>
</dbReference>
<keyword evidence="8" id="KW-1185">Reference proteome</keyword>
<evidence type="ECO:0008006" key="9">
    <source>
        <dbReference type="Google" id="ProtNLM"/>
    </source>
</evidence>
<keyword evidence="3" id="KW-0347">Helicase</keyword>
<dbReference type="InterPro" id="IPR044742">
    <property type="entry name" value="DEAD/DEAH_RhlB"/>
</dbReference>
<evidence type="ECO:0000256" key="4">
    <source>
        <dbReference type="ARBA" id="ARBA00022840"/>
    </source>
</evidence>
<dbReference type="SUPFAM" id="SSF52540">
    <property type="entry name" value="P-loop containing nucleoside triphosphate hydrolases"/>
    <property type="match status" value="1"/>
</dbReference>
<dbReference type="PROSITE" id="PS51192">
    <property type="entry name" value="HELICASE_ATP_BIND_1"/>
    <property type="match status" value="1"/>
</dbReference>
<gene>
    <name evidence="7" type="ORF">BOKJ2_LOCUS1761</name>
</gene>
<evidence type="ECO:0000256" key="2">
    <source>
        <dbReference type="ARBA" id="ARBA00022801"/>
    </source>
</evidence>
<dbReference type="GO" id="GO:0003676">
    <property type="term" value="F:nucleic acid binding"/>
    <property type="evidence" value="ECO:0007669"/>
    <property type="project" value="InterPro"/>
</dbReference>
<dbReference type="Pfam" id="PF00270">
    <property type="entry name" value="DEAD"/>
    <property type="match status" value="1"/>
</dbReference>
<keyword evidence="2" id="KW-0378">Hydrolase</keyword>
<keyword evidence="4" id="KW-0067">ATP-binding</keyword>
<dbReference type="OrthoDB" id="5871318at2759"/>